<name>A0AAV6KJN4_9ERIC</name>
<evidence type="ECO:0000256" key="1">
    <source>
        <dbReference type="SAM" id="MobiDB-lite"/>
    </source>
</evidence>
<evidence type="ECO:0000313" key="2">
    <source>
        <dbReference type="EMBL" id="KAG5552706.1"/>
    </source>
</evidence>
<comment type="caution">
    <text evidence="2">The sequence shown here is derived from an EMBL/GenBank/DDBJ whole genome shotgun (WGS) entry which is preliminary data.</text>
</comment>
<reference evidence="2" key="1">
    <citation type="submission" date="2020-08" db="EMBL/GenBank/DDBJ databases">
        <title>Plant Genome Project.</title>
        <authorList>
            <person name="Zhang R.-G."/>
        </authorList>
    </citation>
    <scope>NUCLEOTIDE SEQUENCE</scope>
    <source>
        <strain evidence="2">WSP0</strain>
        <tissue evidence="2">Leaf</tissue>
    </source>
</reference>
<organism evidence="2 3">
    <name type="scientific">Rhododendron griersonianum</name>
    <dbReference type="NCBI Taxonomy" id="479676"/>
    <lineage>
        <taxon>Eukaryota</taxon>
        <taxon>Viridiplantae</taxon>
        <taxon>Streptophyta</taxon>
        <taxon>Embryophyta</taxon>
        <taxon>Tracheophyta</taxon>
        <taxon>Spermatophyta</taxon>
        <taxon>Magnoliopsida</taxon>
        <taxon>eudicotyledons</taxon>
        <taxon>Gunneridae</taxon>
        <taxon>Pentapetalae</taxon>
        <taxon>asterids</taxon>
        <taxon>Ericales</taxon>
        <taxon>Ericaceae</taxon>
        <taxon>Ericoideae</taxon>
        <taxon>Rhodoreae</taxon>
        <taxon>Rhododendron</taxon>
    </lineage>
</organism>
<feature type="compositionally biased region" description="Polar residues" evidence="1">
    <location>
        <begin position="108"/>
        <end position="125"/>
    </location>
</feature>
<gene>
    <name evidence="2" type="ORF">RHGRI_010714</name>
</gene>
<proteinExistence type="predicted"/>
<sequence>MAITRMLEFLQLLKVQPRLHPNFCLIYLSLTSINSLQSKMVHHTSNHLFFGLHHSCELQKCILTTSFLLCSSTANRPILSISALFCIPATSRTPPTTTGFILMRPSSLQNPRSQKAESTTNNISVTDPIKR</sequence>
<dbReference type="Proteomes" id="UP000823749">
    <property type="component" value="Chromosome 4"/>
</dbReference>
<protein>
    <submittedName>
        <fullName evidence="2">Uncharacterized protein</fullName>
    </submittedName>
</protein>
<dbReference type="AlphaFoldDB" id="A0AAV6KJN4"/>
<feature type="region of interest" description="Disordered" evidence="1">
    <location>
        <begin position="108"/>
        <end position="131"/>
    </location>
</feature>
<keyword evidence="3" id="KW-1185">Reference proteome</keyword>
<dbReference type="EMBL" id="JACTNZ010000004">
    <property type="protein sequence ID" value="KAG5552706.1"/>
    <property type="molecule type" value="Genomic_DNA"/>
</dbReference>
<evidence type="ECO:0000313" key="3">
    <source>
        <dbReference type="Proteomes" id="UP000823749"/>
    </source>
</evidence>
<accession>A0AAV6KJN4</accession>